<protein>
    <submittedName>
        <fullName evidence="1">Flagellar biosynthesis regulator FlaF</fullName>
    </submittedName>
</protein>
<name>A0A7W5EV36_9GAMM</name>
<keyword evidence="1" id="KW-0969">Cilium</keyword>
<sequence>MGYHDFGPLRISPSFTADDWAELALDAEADWRRAVDMLRDRIDGRFLDHARNCLQSETSGFVVLAIDSMLIEALEQFRRGIVDGRGRSGELIRSFLAGPRFQPQFDSVAANAFYEDIRCGLLHQAEARRLWLIRRSQAELLTTSRATGADVGYVIDVVQFHEALESAFDDYLKELVEPNQEKLRENLWSKMNHICRVRKERAGLFE</sequence>
<gene>
    <name evidence="1" type="ORF">FHR97_002822</name>
</gene>
<evidence type="ECO:0000313" key="2">
    <source>
        <dbReference type="Proteomes" id="UP000518892"/>
    </source>
</evidence>
<evidence type="ECO:0000313" key="1">
    <source>
        <dbReference type="EMBL" id="MBB3231959.1"/>
    </source>
</evidence>
<keyword evidence="1" id="KW-0966">Cell projection</keyword>
<dbReference type="RefSeq" id="WP_183384428.1">
    <property type="nucleotide sequence ID" value="NZ_JACHXR010000008.1"/>
</dbReference>
<organism evidence="1 2">
    <name type="scientific">Halomonas stenophila</name>
    <dbReference type="NCBI Taxonomy" id="795312"/>
    <lineage>
        <taxon>Bacteria</taxon>
        <taxon>Pseudomonadati</taxon>
        <taxon>Pseudomonadota</taxon>
        <taxon>Gammaproteobacteria</taxon>
        <taxon>Oceanospirillales</taxon>
        <taxon>Halomonadaceae</taxon>
        <taxon>Halomonas</taxon>
    </lineage>
</organism>
<dbReference type="AlphaFoldDB" id="A0A7W5EV36"/>
<comment type="caution">
    <text evidence="1">The sequence shown here is derived from an EMBL/GenBank/DDBJ whole genome shotgun (WGS) entry which is preliminary data.</text>
</comment>
<dbReference type="EMBL" id="JACHXR010000008">
    <property type="protein sequence ID" value="MBB3231959.1"/>
    <property type="molecule type" value="Genomic_DNA"/>
</dbReference>
<keyword evidence="1" id="KW-0282">Flagellum</keyword>
<proteinExistence type="predicted"/>
<dbReference type="Proteomes" id="UP000518892">
    <property type="component" value="Unassembled WGS sequence"/>
</dbReference>
<accession>A0A7W5EV36</accession>
<reference evidence="1 2" key="1">
    <citation type="submission" date="2020-08" db="EMBL/GenBank/DDBJ databases">
        <title>Genomic Encyclopedia of Type Strains, Phase III (KMG-III): the genomes of soil and plant-associated and newly described type strains.</title>
        <authorList>
            <person name="Whitman W."/>
        </authorList>
    </citation>
    <scope>NUCLEOTIDE SEQUENCE [LARGE SCALE GENOMIC DNA]</scope>
    <source>
        <strain evidence="1 2">CECT 7744</strain>
    </source>
</reference>
<keyword evidence="2" id="KW-1185">Reference proteome</keyword>